<feature type="domain" description="DDH" evidence="1">
    <location>
        <begin position="19"/>
        <end position="164"/>
    </location>
</feature>
<dbReference type="Gene3D" id="3.90.1640.10">
    <property type="entry name" value="inorganic pyrophosphatase (n-terminal core)"/>
    <property type="match status" value="1"/>
</dbReference>
<organism evidence="3 4">
    <name type="scientific">Victivallis vadensis</name>
    <dbReference type="NCBI Taxonomy" id="172901"/>
    <lineage>
        <taxon>Bacteria</taxon>
        <taxon>Pseudomonadati</taxon>
        <taxon>Lentisphaerota</taxon>
        <taxon>Lentisphaeria</taxon>
        <taxon>Victivallales</taxon>
        <taxon>Victivallaceae</taxon>
        <taxon>Victivallis</taxon>
    </lineage>
</organism>
<protein>
    <submittedName>
        <fullName evidence="3">Phosphoesterase RecJ-like protein</fullName>
    </submittedName>
</protein>
<dbReference type="Gene3D" id="3.10.310.30">
    <property type="match status" value="1"/>
</dbReference>
<evidence type="ECO:0000259" key="2">
    <source>
        <dbReference type="Pfam" id="PF02272"/>
    </source>
</evidence>
<sequence length="334" mass="36176">MSKSVSLEEAAGFLLRHQRILVLAHQKPDGDALGSVLGMRSFLRNLGKQADALFPSPLPERYRSFAGPVLTALSRQEAERNYDLIVLLDCANAERIACGPALDADFLRSRNLLNIDHHVGNNVGAPYNYIDSTASAASEIAVELAQATGKAIPVEAATLWYLGILTDTGSFRFTNTTGKTLRLAADLLDAGADSERVVNAVYFSKPRRQQQFEAELLQSCVKTALDGRYAYASIPPELFAKYDFDMRDGEGLIDLLREIDGTVVAALIYRKNDSYKVSMRSKLREFPVGPIARSLGGGGHDMAAGITLALPDAAAVEAVLLDKVTGLLRPVPEP</sequence>
<dbReference type="RefSeq" id="WP_165832739.1">
    <property type="nucleotide sequence ID" value="NZ_CABMMC010000017.1"/>
</dbReference>
<name>A0A2U1BBA9_9BACT</name>
<dbReference type="AlphaFoldDB" id="A0A2U1BBA9"/>
<accession>A0A2U1BBA9</accession>
<dbReference type="InterPro" id="IPR038763">
    <property type="entry name" value="DHH_sf"/>
</dbReference>
<reference evidence="3 4" key="1">
    <citation type="submission" date="2018-04" db="EMBL/GenBank/DDBJ databases">
        <title>Genomic Encyclopedia of Type Strains, Phase IV (KMG-IV): sequencing the most valuable type-strain genomes for metagenomic binning, comparative biology and taxonomic classification.</title>
        <authorList>
            <person name="Goeker M."/>
        </authorList>
    </citation>
    <scope>NUCLEOTIDE SEQUENCE [LARGE SCALE GENOMIC DNA]</scope>
    <source>
        <strain evidence="3 4">DSM 14823</strain>
    </source>
</reference>
<dbReference type="Proteomes" id="UP000245959">
    <property type="component" value="Unassembled WGS sequence"/>
</dbReference>
<dbReference type="Pfam" id="PF02272">
    <property type="entry name" value="DHHA1"/>
    <property type="match status" value="1"/>
</dbReference>
<dbReference type="InterPro" id="IPR001667">
    <property type="entry name" value="DDH_dom"/>
</dbReference>
<dbReference type="InterPro" id="IPR003156">
    <property type="entry name" value="DHHA1_dom"/>
</dbReference>
<dbReference type="EMBL" id="QEKH01000001">
    <property type="protein sequence ID" value="PVY45949.1"/>
    <property type="molecule type" value="Genomic_DNA"/>
</dbReference>
<dbReference type="InterPro" id="IPR051319">
    <property type="entry name" value="Oligoribo/pAp-PDE_c-di-AMP_PDE"/>
</dbReference>
<feature type="domain" description="DHHA1" evidence="2">
    <location>
        <begin position="228"/>
        <end position="312"/>
    </location>
</feature>
<comment type="caution">
    <text evidence="3">The sequence shown here is derived from an EMBL/GenBank/DDBJ whole genome shotgun (WGS) entry which is preliminary data.</text>
</comment>
<dbReference type="Pfam" id="PF01368">
    <property type="entry name" value="DHH"/>
    <property type="match status" value="1"/>
</dbReference>
<evidence type="ECO:0000313" key="4">
    <source>
        <dbReference type="Proteomes" id="UP000245959"/>
    </source>
</evidence>
<gene>
    <name evidence="3" type="ORF">C8D82_101146</name>
</gene>
<evidence type="ECO:0000313" key="3">
    <source>
        <dbReference type="EMBL" id="PVY45949.1"/>
    </source>
</evidence>
<dbReference type="PANTHER" id="PTHR47618">
    <property type="entry name" value="BIFUNCTIONAL OLIGORIBONUCLEASE AND PAP PHOSPHATASE NRNA"/>
    <property type="match status" value="1"/>
</dbReference>
<keyword evidence="4" id="KW-1185">Reference proteome</keyword>
<dbReference type="PANTHER" id="PTHR47618:SF1">
    <property type="entry name" value="BIFUNCTIONAL OLIGORIBONUCLEASE AND PAP PHOSPHATASE NRNA"/>
    <property type="match status" value="1"/>
</dbReference>
<dbReference type="SUPFAM" id="SSF64182">
    <property type="entry name" value="DHH phosphoesterases"/>
    <property type="match status" value="1"/>
</dbReference>
<dbReference type="GeneID" id="78293681"/>
<proteinExistence type="predicted"/>
<evidence type="ECO:0000259" key="1">
    <source>
        <dbReference type="Pfam" id="PF01368"/>
    </source>
</evidence>
<dbReference type="GO" id="GO:0003676">
    <property type="term" value="F:nucleic acid binding"/>
    <property type="evidence" value="ECO:0007669"/>
    <property type="project" value="InterPro"/>
</dbReference>